<dbReference type="PANTHER" id="PTHR30273">
    <property type="entry name" value="PERIPLASMIC SIGNAL SENSOR AND SIGMA FACTOR ACTIVATOR FECR-RELATED"/>
    <property type="match status" value="1"/>
</dbReference>
<dbReference type="RefSeq" id="WP_341534468.1">
    <property type="nucleotide sequence ID" value="NZ_JACIIV010000024.1"/>
</dbReference>
<dbReference type="AlphaFoldDB" id="A0A841L875"/>
<accession>A0A841L875</accession>
<keyword evidence="4" id="KW-1185">Reference proteome</keyword>
<dbReference type="PANTHER" id="PTHR30273:SF2">
    <property type="entry name" value="PROTEIN FECR"/>
    <property type="match status" value="1"/>
</dbReference>
<dbReference type="EMBL" id="JACIIV010000024">
    <property type="protein sequence ID" value="MBB6228764.1"/>
    <property type="molecule type" value="Genomic_DNA"/>
</dbReference>
<proteinExistence type="predicted"/>
<evidence type="ECO:0000256" key="1">
    <source>
        <dbReference type="SAM" id="Phobius"/>
    </source>
</evidence>
<dbReference type="Pfam" id="PF04773">
    <property type="entry name" value="FecR"/>
    <property type="match status" value="1"/>
</dbReference>
<evidence type="ECO:0000259" key="2">
    <source>
        <dbReference type="Pfam" id="PF04773"/>
    </source>
</evidence>
<dbReference type="Proteomes" id="UP000538147">
    <property type="component" value="Unassembled WGS sequence"/>
</dbReference>
<dbReference type="Gene3D" id="2.60.120.1440">
    <property type="match status" value="1"/>
</dbReference>
<comment type="caution">
    <text evidence="3">The sequence shown here is derived from an EMBL/GenBank/DDBJ whole genome shotgun (WGS) entry which is preliminary data.</text>
</comment>
<keyword evidence="1" id="KW-0472">Membrane</keyword>
<feature type="transmembrane region" description="Helical" evidence="1">
    <location>
        <begin position="91"/>
        <end position="109"/>
    </location>
</feature>
<dbReference type="GO" id="GO:0016989">
    <property type="term" value="F:sigma factor antagonist activity"/>
    <property type="evidence" value="ECO:0007669"/>
    <property type="project" value="TreeGrafter"/>
</dbReference>
<keyword evidence="1 3" id="KW-0812">Transmembrane</keyword>
<dbReference type="PIRSF" id="PIRSF018266">
    <property type="entry name" value="FecR"/>
    <property type="match status" value="1"/>
</dbReference>
<gene>
    <name evidence="3" type="ORF">FHS79_002955</name>
</gene>
<keyword evidence="1" id="KW-1133">Transmembrane helix</keyword>
<name>A0A841L875_9SPHN</name>
<reference evidence="3 4" key="1">
    <citation type="submission" date="2020-08" db="EMBL/GenBank/DDBJ databases">
        <title>Genomic Encyclopedia of Type Strains, Phase IV (KMG-IV): sequencing the most valuable type-strain genomes for metagenomic binning, comparative biology and taxonomic classification.</title>
        <authorList>
            <person name="Goeker M."/>
        </authorList>
    </citation>
    <scope>NUCLEOTIDE SEQUENCE [LARGE SCALE GENOMIC DNA]</scope>
    <source>
        <strain evidence="3 4">DSM 102189</strain>
    </source>
</reference>
<protein>
    <submittedName>
        <fullName evidence="3">Transmembrane sensor</fullName>
    </submittedName>
</protein>
<evidence type="ECO:0000313" key="3">
    <source>
        <dbReference type="EMBL" id="MBB6228764.1"/>
    </source>
</evidence>
<organism evidence="3 4">
    <name type="scientific">Polymorphobacter multimanifer</name>
    <dbReference type="NCBI Taxonomy" id="1070431"/>
    <lineage>
        <taxon>Bacteria</taxon>
        <taxon>Pseudomonadati</taxon>
        <taxon>Pseudomonadota</taxon>
        <taxon>Alphaproteobacteria</taxon>
        <taxon>Sphingomonadales</taxon>
        <taxon>Sphingosinicellaceae</taxon>
        <taxon>Polymorphobacter</taxon>
    </lineage>
</organism>
<dbReference type="InterPro" id="IPR012373">
    <property type="entry name" value="Ferrdict_sens_TM"/>
</dbReference>
<dbReference type="InterPro" id="IPR006860">
    <property type="entry name" value="FecR"/>
</dbReference>
<evidence type="ECO:0000313" key="4">
    <source>
        <dbReference type="Proteomes" id="UP000538147"/>
    </source>
</evidence>
<feature type="domain" description="FecR protein" evidence="2">
    <location>
        <begin position="117"/>
        <end position="209"/>
    </location>
</feature>
<sequence length="350" mass="37473">MARYSRIDERERLEDEAARRFLAARASGSDDDWAEAYAWIAEHPAHGVAFAKAEAAWEISGRLKEVAPRIDPEAIAGPAGRFEAVVGRRQVIAAIFATAFIGTAATVAVQKASAVVRYRTAVGEARRFRLEDGSSIFLNTNSAVEIAIRERSRFVRLLRGEASFIVAADHPAPLVIDAEGTTLQARGGGFNVRLRPDVLELTVVDGMVRVAGLEGAGSEGRGDVRVVAATQGAAIRGGSVAMTALSSMQAARRLAWQSGIVEFRGETLAQAVDEFNRYRVSPLVIGDPEIASVRVEGRFRVGASDQFIGLLSPGLGIRQVVGADRSVLLLRAPGFAPDLSEDGRNLALDR</sequence>